<dbReference type="OrthoDB" id="1079187at2"/>
<organism evidence="2 3">
    <name type="scientific">Maribacter arcticus</name>
    <dbReference type="NCBI Taxonomy" id="561365"/>
    <lineage>
        <taxon>Bacteria</taxon>
        <taxon>Pseudomonadati</taxon>
        <taxon>Bacteroidota</taxon>
        <taxon>Flavobacteriia</taxon>
        <taxon>Flavobacteriales</taxon>
        <taxon>Flavobacteriaceae</taxon>
        <taxon>Maribacter</taxon>
    </lineage>
</organism>
<dbReference type="RefSeq" id="WP_079512061.1">
    <property type="nucleotide sequence ID" value="NZ_FUYL01000004.1"/>
</dbReference>
<accession>A0A1T5BE55</accession>
<dbReference type="Gene3D" id="1.25.40.10">
    <property type="entry name" value="Tetratricopeptide repeat domain"/>
    <property type="match status" value="1"/>
</dbReference>
<name>A0A1T5BE55_9FLAO</name>
<keyword evidence="3" id="KW-1185">Reference proteome</keyword>
<dbReference type="SUPFAM" id="SSF48452">
    <property type="entry name" value="TPR-like"/>
    <property type="match status" value="1"/>
</dbReference>
<dbReference type="Proteomes" id="UP000190339">
    <property type="component" value="Unassembled WGS sequence"/>
</dbReference>
<evidence type="ECO:0000256" key="1">
    <source>
        <dbReference type="SAM" id="SignalP"/>
    </source>
</evidence>
<sequence length="575" mass="64948">MKSILAYLLLFSSLICLSQENSNSIKGVVTSYDAPLPNVNISLKGSSSGIQTDNSGKYQINASPRDILVFSYVGMKTVEIIVEDVTKVLNIDMLPMVQELDEVTVEQRKKKGQEAMAIDYATKKSIIQTAYGFIDAENAGYEMNFVDGASLNGGAVYLVDALIGILPGLRRGEGNTVLLRGGGSLENPKPPIFEVDGIIFTSSPDFLDLNSIDRIAIILGLKGAIRYGNIASGGVIIINTKGKFIKREEGSNKPYDQAKLRNNKFDKSMATSVLVRAAPIYIINMEKADSDEAAYNVFQKQKIIYGSSPYFFLASLKHFYEKRANNPFTFKIESEFKDEFEDNPDALKGLAYLLEDQKRIEEVLSLYKKIFIKRPRYAQSYRDLANMYVVNQQYKKGLGIYARYKSFRKMDSIAAIEDGIDAIMETETINLMALRPDQLAISESDRVDGDVGGIRVLFEWNNSEAEFDLQFVNPESRYFVWSHTLENEPKRIYDEKIKGYSSKQFLIDETQEGVWKINLKYLGNKGYDPTYLKTTIYYNYGKPSQKEVIEVTEMSEKNVNRELLSIVARSNFSNR</sequence>
<evidence type="ECO:0000313" key="2">
    <source>
        <dbReference type="EMBL" id="SKB45564.1"/>
    </source>
</evidence>
<dbReference type="InterPro" id="IPR037066">
    <property type="entry name" value="Plug_dom_sf"/>
</dbReference>
<gene>
    <name evidence="2" type="ORF">SAMN05660866_01583</name>
</gene>
<dbReference type="EMBL" id="FUYL01000004">
    <property type="protein sequence ID" value="SKB45564.1"/>
    <property type="molecule type" value="Genomic_DNA"/>
</dbReference>
<dbReference type="Pfam" id="PF13715">
    <property type="entry name" value="CarbopepD_reg_2"/>
    <property type="match status" value="1"/>
</dbReference>
<dbReference type="InterPro" id="IPR011990">
    <property type="entry name" value="TPR-like_helical_dom_sf"/>
</dbReference>
<dbReference type="SUPFAM" id="SSF56935">
    <property type="entry name" value="Porins"/>
    <property type="match status" value="1"/>
</dbReference>
<dbReference type="Gene3D" id="2.170.130.10">
    <property type="entry name" value="TonB-dependent receptor, plug domain"/>
    <property type="match status" value="1"/>
</dbReference>
<reference evidence="3" key="1">
    <citation type="submission" date="2017-02" db="EMBL/GenBank/DDBJ databases">
        <authorList>
            <person name="Varghese N."/>
            <person name="Submissions S."/>
        </authorList>
    </citation>
    <scope>NUCLEOTIDE SEQUENCE [LARGE SCALE GENOMIC DNA]</scope>
    <source>
        <strain evidence="3">DSM 23546</strain>
    </source>
</reference>
<proteinExistence type="predicted"/>
<dbReference type="InterPro" id="IPR008969">
    <property type="entry name" value="CarboxyPept-like_regulatory"/>
</dbReference>
<dbReference type="Gene3D" id="2.60.40.1120">
    <property type="entry name" value="Carboxypeptidase-like, regulatory domain"/>
    <property type="match status" value="1"/>
</dbReference>
<keyword evidence="1" id="KW-0732">Signal</keyword>
<dbReference type="SUPFAM" id="SSF49464">
    <property type="entry name" value="Carboxypeptidase regulatory domain-like"/>
    <property type="match status" value="1"/>
</dbReference>
<protein>
    <submittedName>
        <fullName evidence="2">CarboxypepD_reg-like domain-containing protein</fullName>
    </submittedName>
</protein>
<dbReference type="AlphaFoldDB" id="A0A1T5BE55"/>
<dbReference type="STRING" id="561365.SAMN05660866_01583"/>
<evidence type="ECO:0000313" key="3">
    <source>
        <dbReference type="Proteomes" id="UP000190339"/>
    </source>
</evidence>
<feature type="chain" id="PRO_5012323615" evidence="1">
    <location>
        <begin position="19"/>
        <end position="575"/>
    </location>
</feature>
<feature type="signal peptide" evidence="1">
    <location>
        <begin position="1"/>
        <end position="18"/>
    </location>
</feature>